<keyword evidence="2" id="KW-1185">Reference proteome</keyword>
<dbReference type="AlphaFoldDB" id="A0A0P9D7F5"/>
<dbReference type="Pfam" id="PF20226">
    <property type="entry name" value="DUF6585"/>
    <property type="match status" value="1"/>
</dbReference>
<comment type="caution">
    <text evidence="1">The sequence shown here is derived from an EMBL/GenBank/DDBJ whole genome shotgun (WGS) entry which is preliminary data.</text>
</comment>
<evidence type="ECO:0000313" key="1">
    <source>
        <dbReference type="EMBL" id="KPV51191.1"/>
    </source>
</evidence>
<sequence length="154" mass="18147">MYGKRVYVPWKNLADVRPSIQIIQQGKQKVSYLRSLRLVPNNQNDITITRRYERIDVLEQPLYREIIKHNLPELRSEFDQTGKLKFGKLLLTLQGIKKESNFYPWGSIRSIDIHEQRSIIIRTLGQKDPKVIGSVQYTPRHFLLIDFVKEKIGS</sequence>
<proteinExistence type="predicted"/>
<protein>
    <submittedName>
        <fullName evidence="1">Uncharacterized protein</fullName>
    </submittedName>
</protein>
<organism evidence="1 2">
    <name type="scientific">Kouleothrix aurantiaca</name>
    <dbReference type="NCBI Taxonomy" id="186479"/>
    <lineage>
        <taxon>Bacteria</taxon>
        <taxon>Bacillati</taxon>
        <taxon>Chloroflexota</taxon>
        <taxon>Chloroflexia</taxon>
        <taxon>Chloroflexales</taxon>
        <taxon>Roseiflexineae</taxon>
        <taxon>Roseiflexaceae</taxon>
        <taxon>Kouleothrix</taxon>
    </lineage>
</organism>
<gene>
    <name evidence="1" type="ORF">SE17_22630</name>
</gene>
<accession>A0A0P9D7F5</accession>
<reference evidence="1 2" key="1">
    <citation type="submission" date="2015-09" db="EMBL/GenBank/DDBJ databases">
        <title>Draft genome sequence of Kouleothrix aurantiaca JCM 19913.</title>
        <authorList>
            <person name="Hemp J."/>
        </authorList>
    </citation>
    <scope>NUCLEOTIDE SEQUENCE [LARGE SCALE GENOMIC DNA]</scope>
    <source>
        <strain evidence="1 2">COM-B</strain>
    </source>
</reference>
<dbReference type="Proteomes" id="UP000050509">
    <property type="component" value="Unassembled WGS sequence"/>
</dbReference>
<evidence type="ECO:0000313" key="2">
    <source>
        <dbReference type="Proteomes" id="UP000050509"/>
    </source>
</evidence>
<name>A0A0P9D7F5_9CHLR</name>
<dbReference type="EMBL" id="LJCR01001027">
    <property type="protein sequence ID" value="KPV51191.1"/>
    <property type="molecule type" value="Genomic_DNA"/>
</dbReference>
<dbReference type="InterPro" id="IPR046492">
    <property type="entry name" value="DUF6585"/>
</dbReference>